<dbReference type="GO" id="GO:0051276">
    <property type="term" value="P:chromosome organization"/>
    <property type="evidence" value="ECO:0007669"/>
    <property type="project" value="InterPro"/>
</dbReference>
<dbReference type="Pfam" id="PF03592">
    <property type="entry name" value="Terminase_2"/>
    <property type="match status" value="1"/>
</dbReference>
<dbReference type="Gene3D" id="1.10.10.1400">
    <property type="entry name" value="Terminase, small subunit, N-terminal DNA-binding domain, HTH motif"/>
    <property type="match status" value="1"/>
</dbReference>
<accession>A0AAU7YQU2</accession>
<sequence length="138" mass="15238">MARPLNEFGVTEQQEKFCRVFVETGNASEAYRQSYKSDRKNANTIAVDASRLLDKPNVNRRIGQLREGHIKRHNVTVDSLIAELEEARIAALTADTVQASAATSATMGKAKLLGLDKQLIELSGEVGIRKTLDDFYGD</sequence>
<dbReference type="InterPro" id="IPR005335">
    <property type="entry name" value="Terminase_ssu"/>
</dbReference>
<dbReference type="EMBL" id="PP847084">
    <property type="protein sequence ID" value="XCA58748.1"/>
    <property type="molecule type" value="Genomic_DNA"/>
</dbReference>
<protein>
    <submittedName>
        <fullName evidence="1">Terminase small subunit</fullName>
    </submittedName>
</protein>
<reference evidence="1" key="1">
    <citation type="submission" date="2024-05" db="EMBL/GenBank/DDBJ databases">
        <authorList>
            <person name="MOURALI D."/>
        </authorList>
    </citation>
    <scope>NUCLEOTIDE SEQUENCE</scope>
</reference>
<proteinExistence type="predicted"/>
<name>A0AAU7YQU2_9CAUD</name>
<dbReference type="InterPro" id="IPR038713">
    <property type="entry name" value="Terminase_Gp1_N_sf"/>
</dbReference>
<evidence type="ECO:0000313" key="1">
    <source>
        <dbReference type="EMBL" id="XCA58748.1"/>
    </source>
</evidence>
<organism evidence="1">
    <name type="scientific">Klebsiella phage KpTDp1</name>
    <dbReference type="NCBI Taxonomy" id="3161143"/>
    <lineage>
        <taxon>Viruses</taxon>
        <taxon>Duplodnaviria</taxon>
        <taxon>Heunggongvirae</taxon>
        <taxon>Uroviricota</taxon>
        <taxon>Caudoviricetes</taxon>
        <taxon>Jameshumphriesvirinae</taxon>
        <taxon>Jedunavirus</taxon>
    </lineage>
</organism>